<evidence type="ECO:0000256" key="1">
    <source>
        <dbReference type="SAM" id="MobiDB-lite"/>
    </source>
</evidence>
<feature type="compositionally biased region" description="Basic residues" evidence="1">
    <location>
        <begin position="197"/>
        <end position="224"/>
    </location>
</feature>
<reference evidence="2" key="1">
    <citation type="journal article" date="2020" name="Nature">
        <title>Giant virus diversity and host interactions through global metagenomics.</title>
        <authorList>
            <person name="Schulz F."/>
            <person name="Roux S."/>
            <person name="Paez-Espino D."/>
            <person name="Jungbluth S."/>
            <person name="Walsh D.A."/>
            <person name="Denef V.J."/>
            <person name="McMahon K.D."/>
            <person name="Konstantinidis K.T."/>
            <person name="Eloe-Fadrosh E.A."/>
            <person name="Kyrpides N.C."/>
            <person name="Woyke T."/>
        </authorList>
    </citation>
    <scope>NUCLEOTIDE SEQUENCE</scope>
    <source>
        <strain evidence="2">GVMAG-M-3300009068-24</strain>
    </source>
</reference>
<accession>A0A6C0ELD4</accession>
<dbReference type="AlphaFoldDB" id="A0A6C0ELD4"/>
<feature type="region of interest" description="Disordered" evidence="1">
    <location>
        <begin position="196"/>
        <end position="224"/>
    </location>
</feature>
<evidence type="ECO:0000313" key="2">
    <source>
        <dbReference type="EMBL" id="QHT29838.1"/>
    </source>
</evidence>
<dbReference type="EMBL" id="MN738883">
    <property type="protein sequence ID" value="QHT29838.1"/>
    <property type="molecule type" value="Genomic_DNA"/>
</dbReference>
<name>A0A6C0ELD4_9ZZZZ</name>
<organism evidence="2">
    <name type="scientific">viral metagenome</name>
    <dbReference type="NCBI Taxonomy" id="1070528"/>
    <lineage>
        <taxon>unclassified sequences</taxon>
        <taxon>metagenomes</taxon>
        <taxon>organismal metagenomes</taxon>
    </lineage>
</organism>
<proteinExistence type="predicted"/>
<protein>
    <submittedName>
        <fullName evidence="2">Uncharacterized protein</fullName>
    </submittedName>
</protein>
<sequence>MSLFVKEFQKDDVVAPDYLKNIAKRSRTPTPPNNGDKPNYQKRAELIDNVVSHVNNTQSKNDEVLKKSIFAEAEDVFKKEIQRLLKTGYWTSEEITNICCNEEERVNIMHIADIMKKISPYDTLSYRDMYMTIIYTYYSLNLNEQSKDWLENKVLSKNTSQPELCDNLYLAITTGDLEYKGVNVSSKIRRDMMGLRGGKKTRMRRRRHKNTRRHRRTYKKHMNK</sequence>